<evidence type="ECO:0000313" key="1">
    <source>
        <dbReference type="EMBL" id="TYO61517.1"/>
    </source>
</evidence>
<organism evidence="1 2">
    <name type="scientific">Bradyrhizobium hipponense</name>
    <dbReference type="NCBI Taxonomy" id="2605638"/>
    <lineage>
        <taxon>Bacteria</taxon>
        <taxon>Pseudomonadati</taxon>
        <taxon>Pseudomonadota</taxon>
        <taxon>Alphaproteobacteria</taxon>
        <taxon>Hyphomicrobiales</taxon>
        <taxon>Nitrobacteraceae</taxon>
        <taxon>Bradyrhizobium</taxon>
    </lineage>
</organism>
<protein>
    <submittedName>
        <fullName evidence="1">Uncharacterized protein</fullName>
    </submittedName>
</protein>
<comment type="caution">
    <text evidence="1">The sequence shown here is derived from an EMBL/GenBank/DDBJ whole genome shotgun (WGS) entry which is preliminary data.</text>
</comment>
<dbReference type="Proteomes" id="UP000324797">
    <property type="component" value="Unassembled WGS sequence"/>
</dbReference>
<keyword evidence="2" id="KW-1185">Reference proteome</keyword>
<reference evidence="1 2" key="1">
    <citation type="submission" date="2019-08" db="EMBL/GenBank/DDBJ databases">
        <title>Bradyrhizobium hipponensis sp. nov., a rhizobium isolated from a Lupinus angustifolius root nodule in Tunisia.</title>
        <authorList>
            <person name="Off K."/>
            <person name="Rejili M."/>
            <person name="Mars M."/>
            <person name="Brachmann A."/>
            <person name="Marin M."/>
        </authorList>
    </citation>
    <scope>NUCLEOTIDE SEQUENCE [LARGE SCALE GENOMIC DNA]</scope>
    <source>
        <strain evidence="2">aSej3</strain>
    </source>
</reference>
<proteinExistence type="predicted"/>
<name>A0A5S4YDF0_9BRAD</name>
<gene>
    <name evidence="1" type="ORF">FXV83_37775</name>
</gene>
<sequence>MTRVDKPTVSEIDRLIAPIVELAGENLMCLSDPSFEFVPDRTRGGISAIHQRLKAELRALLQLRTVYGDMIACRVVAGEYPWARGELSHYQHLRLAWSQLARLSDMFNDSMKEIDCLHDETLELLSVDVERAGGWSAGVGALPAEAIDRGALVDRWYDVAPKSKLPIFDTMRIASEWSDVAHPFADHYGAARSELLGQIDAKMQAVASGIAGFLSDHGDELIDLIGRYNDMVRNFRMLHDRDMI</sequence>
<evidence type="ECO:0000313" key="2">
    <source>
        <dbReference type="Proteomes" id="UP000324797"/>
    </source>
</evidence>
<dbReference type="EMBL" id="VSTH01000176">
    <property type="protein sequence ID" value="TYO61517.1"/>
    <property type="molecule type" value="Genomic_DNA"/>
</dbReference>
<accession>A0A5S4YDF0</accession>
<dbReference type="AlphaFoldDB" id="A0A5S4YDF0"/>
<dbReference type="RefSeq" id="WP_148744901.1">
    <property type="nucleotide sequence ID" value="NZ_VSTH01000176.1"/>
</dbReference>